<dbReference type="InterPro" id="IPR036271">
    <property type="entry name" value="Tet_transcr_reg_TetR-rel_C_sf"/>
</dbReference>
<dbReference type="SUPFAM" id="SSF46689">
    <property type="entry name" value="Homeodomain-like"/>
    <property type="match status" value="1"/>
</dbReference>
<dbReference type="Pfam" id="PF00440">
    <property type="entry name" value="TetR_N"/>
    <property type="match status" value="1"/>
</dbReference>
<evidence type="ECO:0000313" key="7">
    <source>
        <dbReference type="EMBL" id="PJI94627.1"/>
    </source>
</evidence>
<evidence type="ECO:0000256" key="2">
    <source>
        <dbReference type="ARBA" id="ARBA00023125"/>
    </source>
</evidence>
<accession>A0A2M8WUK9</accession>
<name>A0A2M8WUK9_9MICO</name>
<comment type="caution">
    <text evidence="7">The sequence shown here is derived from an EMBL/GenBank/DDBJ whole genome shotgun (WGS) entry which is preliminary data.</text>
</comment>
<dbReference type="EMBL" id="PGTZ01000006">
    <property type="protein sequence ID" value="PJI94627.1"/>
    <property type="molecule type" value="Genomic_DNA"/>
</dbReference>
<dbReference type="PROSITE" id="PS50977">
    <property type="entry name" value="HTH_TETR_2"/>
    <property type="match status" value="1"/>
</dbReference>
<evidence type="ECO:0000256" key="5">
    <source>
        <dbReference type="SAM" id="MobiDB-lite"/>
    </source>
</evidence>
<dbReference type="Proteomes" id="UP000231586">
    <property type="component" value="Unassembled WGS sequence"/>
</dbReference>
<dbReference type="Gene3D" id="1.10.357.10">
    <property type="entry name" value="Tetracycline Repressor, domain 2"/>
    <property type="match status" value="1"/>
</dbReference>
<dbReference type="GO" id="GO:0000976">
    <property type="term" value="F:transcription cis-regulatory region binding"/>
    <property type="evidence" value="ECO:0007669"/>
    <property type="project" value="TreeGrafter"/>
</dbReference>
<dbReference type="RefSeq" id="WP_100348626.1">
    <property type="nucleotide sequence ID" value="NZ_PGTZ01000006.1"/>
</dbReference>
<evidence type="ECO:0000256" key="3">
    <source>
        <dbReference type="ARBA" id="ARBA00023163"/>
    </source>
</evidence>
<organism evidence="7 8">
    <name type="scientific">Luteimicrobium subarcticum</name>
    <dbReference type="NCBI Taxonomy" id="620910"/>
    <lineage>
        <taxon>Bacteria</taxon>
        <taxon>Bacillati</taxon>
        <taxon>Actinomycetota</taxon>
        <taxon>Actinomycetes</taxon>
        <taxon>Micrococcales</taxon>
        <taxon>Luteimicrobium</taxon>
    </lineage>
</organism>
<reference evidence="7 8" key="1">
    <citation type="submission" date="2017-11" db="EMBL/GenBank/DDBJ databases">
        <title>Genomic Encyclopedia of Archaeal and Bacterial Type Strains, Phase II (KMG-II): From Individual Species to Whole Genera.</title>
        <authorList>
            <person name="Goeker M."/>
        </authorList>
    </citation>
    <scope>NUCLEOTIDE SEQUENCE [LARGE SCALE GENOMIC DNA]</scope>
    <source>
        <strain evidence="7 8">DSM 22413</strain>
    </source>
</reference>
<keyword evidence="3" id="KW-0804">Transcription</keyword>
<dbReference type="SUPFAM" id="SSF48498">
    <property type="entry name" value="Tetracyclin repressor-like, C-terminal domain"/>
    <property type="match status" value="1"/>
</dbReference>
<protein>
    <submittedName>
        <fullName evidence="7">TetR family transcriptional regulator</fullName>
    </submittedName>
</protein>
<feature type="domain" description="HTH tetR-type" evidence="6">
    <location>
        <begin position="47"/>
        <end position="107"/>
    </location>
</feature>
<keyword evidence="8" id="KW-1185">Reference proteome</keyword>
<dbReference type="AlphaFoldDB" id="A0A2M8WUK9"/>
<dbReference type="GO" id="GO:0003700">
    <property type="term" value="F:DNA-binding transcription factor activity"/>
    <property type="evidence" value="ECO:0007669"/>
    <property type="project" value="TreeGrafter"/>
</dbReference>
<evidence type="ECO:0000313" key="8">
    <source>
        <dbReference type="Proteomes" id="UP000231586"/>
    </source>
</evidence>
<proteinExistence type="predicted"/>
<evidence type="ECO:0000256" key="1">
    <source>
        <dbReference type="ARBA" id="ARBA00023015"/>
    </source>
</evidence>
<dbReference type="InterPro" id="IPR050109">
    <property type="entry name" value="HTH-type_TetR-like_transc_reg"/>
</dbReference>
<dbReference type="InterPro" id="IPR001647">
    <property type="entry name" value="HTH_TetR"/>
</dbReference>
<feature type="DNA-binding region" description="H-T-H motif" evidence="4">
    <location>
        <begin position="70"/>
        <end position="89"/>
    </location>
</feature>
<evidence type="ECO:0000259" key="6">
    <source>
        <dbReference type="PROSITE" id="PS50977"/>
    </source>
</evidence>
<feature type="compositionally biased region" description="Basic residues" evidence="5">
    <location>
        <begin position="27"/>
        <end position="39"/>
    </location>
</feature>
<dbReference type="OrthoDB" id="5242433at2"/>
<keyword evidence="2 4" id="KW-0238">DNA-binding</keyword>
<gene>
    <name evidence="7" type="ORF">CLV34_0472</name>
</gene>
<keyword evidence="1" id="KW-0805">Transcription regulation</keyword>
<sequence length="242" mass="26007">MSKTTVPVDPAPGDGTAAHEPAPRAARAARRRNPHRTARKVVRIPVAERRAALVEAAITVIGRDGVRAASTRAIVAEAGMSLASFHYVFESHDELMRQVVLEVLEHEVATVTDRVVALSAAGGDLTDLLGAALHTFVETVAANPERENALLELHQYALRTESLRDLTLVEYEAYYAGATQLLLAVAEAAQVEWTRPVEDLARYVVTLTDGLTVAVLTYGDQSVADSVRDVAVAALVAQARPR</sequence>
<dbReference type="PANTHER" id="PTHR30055:SF234">
    <property type="entry name" value="HTH-TYPE TRANSCRIPTIONAL REGULATOR BETI"/>
    <property type="match status" value="1"/>
</dbReference>
<feature type="region of interest" description="Disordered" evidence="5">
    <location>
        <begin position="1"/>
        <end position="39"/>
    </location>
</feature>
<dbReference type="PANTHER" id="PTHR30055">
    <property type="entry name" value="HTH-TYPE TRANSCRIPTIONAL REGULATOR RUTR"/>
    <property type="match status" value="1"/>
</dbReference>
<evidence type="ECO:0000256" key="4">
    <source>
        <dbReference type="PROSITE-ProRule" id="PRU00335"/>
    </source>
</evidence>
<dbReference type="InterPro" id="IPR009057">
    <property type="entry name" value="Homeodomain-like_sf"/>
</dbReference>
<feature type="compositionally biased region" description="Low complexity" evidence="5">
    <location>
        <begin position="16"/>
        <end position="26"/>
    </location>
</feature>